<sequence>MYQMFLENKTEEAFIEELRCNVRDCNETRHTYALNSFVQHVVNRLSRFWLNTDKPD</sequence>
<dbReference type="EMBL" id="BJXK01000001">
    <property type="protein sequence ID" value="GEM78021.1"/>
    <property type="molecule type" value="Genomic_DNA"/>
</dbReference>
<evidence type="ECO:0000313" key="1">
    <source>
        <dbReference type="EMBL" id="GEM78021.1"/>
    </source>
</evidence>
<organism evidence="1 2">
    <name type="scientific">Vibrio superstes NBRC 103154</name>
    <dbReference type="NCBI Taxonomy" id="1219062"/>
    <lineage>
        <taxon>Bacteria</taxon>
        <taxon>Pseudomonadati</taxon>
        <taxon>Pseudomonadota</taxon>
        <taxon>Gammaproteobacteria</taxon>
        <taxon>Vibrionales</taxon>
        <taxon>Vibrionaceae</taxon>
        <taxon>Vibrio</taxon>
    </lineage>
</organism>
<proteinExistence type="predicted"/>
<keyword evidence="2" id="KW-1185">Reference proteome</keyword>
<gene>
    <name evidence="1" type="ORF">VSU01S_02660</name>
</gene>
<accession>A0A511QL62</accession>
<protein>
    <submittedName>
        <fullName evidence="1">Uncharacterized protein</fullName>
    </submittedName>
</protein>
<name>A0A511QL62_9VIBR</name>
<dbReference type="Proteomes" id="UP000321113">
    <property type="component" value="Unassembled WGS sequence"/>
</dbReference>
<dbReference type="AlphaFoldDB" id="A0A511QL62"/>
<comment type="caution">
    <text evidence="1">The sequence shown here is derived from an EMBL/GenBank/DDBJ whole genome shotgun (WGS) entry which is preliminary data.</text>
</comment>
<reference evidence="1 2" key="1">
    <citation type="submission" date="2019-07" db="EMBL/GenBank/DDBJ databases">
        <title>Whole genome shotgun sequence of Vibrio superstes NBRC 103154.</title>
        <authorList>
            <person name="Hosoyama A."/>
            <person name="Uohara A."/>
            <person name="Ohji S."/>
            <person name="Ichikawa N."/>
        </authorList>
    </citation>
    <scope>NUCLEOTIDE SEQUENCE [LARGE SCALE GENOMIC DNA]</scope>
    <source>
        <strain evidence="1 2">NBRC 103154</strain>
    </source>
</reference>
<evidence type="ECO:0000313" key="2">
    <source>
        <dbReference type="Proteomes" id="UP000321113"/>
    </source>
</evidence>